<accession>A0A399NXD9</accession>
<evidence type="ECO:0000259" key="2">
    <source>
        <dbReference type="PROSITE" id="PS51747"/>
    </source>
</evidence>
<feature type="non-terminal residue" evidence="3">
    <location>
        <position position="62"/>
    </location>
</feature>
<feature type="domain" description="CMP/dCMP-type deaminase" evidence="2">
    <location>
        <begin position="22"/>
        <end position="62"/>
    </location>
</feature>
<protein>
    <submittedName>
        <fullName evidence="3">Riboflavin biosynthesis protein RibD</fullName>
    </submittedName>
</protein>
<dbReference type="Proteomes" id="UP000266634">
    <property type="component" value="Unassembled WGS sequence"/>
</dbReference>
<comment type="caution">
    <text evidence="3">The sequence shown here is derived from an EMBL/GenBank/DDBJ whole genome shotgun (WGS) entry which is preliminary data.</text>
</comment>
<dbReference type="GO" id="GO:0003824">
    <property type="term" value="F:catalytic activity"/>
    <property type="evidence" value="ECO:0007669"/>
    <property type="project" value="InterPro"/>
</dbReference>
<dbReference type="EMBL" id="QWEA01001530">
    <property type="protein sequence ID" value="RII98835.1"/>
    <property type="molecule type" value="Genomic_DNA"/>
</dbReference>
<dbReference type="Gene3D" id="3.40.140.10">
    <property type="entry name" value="Cytidine Deaminase, domain 2"/>
    <property type="match status" value="1"/>
</dbReference>
<gene>
    <name evidence="3" type="ORF">DZF93_19530</name>
</gene>
<organism evidence="3 4">
    <name type="scientific">Clavibacter michiganensis subsp. insidiosus</name>
    <dbReference type="NCBI Taxonomy" id="33014"/>
    <lineage>
        <taxon>Bacteria</taxon>
        <taxon>Bacillati</taxon>
        <taxon>Actinomycetota</taxon>
        <taxon>Actinomycetes</taxon>
        <taxon>Micrococcales</taxon>
        <taxon>Microbacteriaceae</taxon>
        <taxon>Clavibacter</taxon>
    </lineage>
</organism>
<dbReference type="InterPro" id="IPR016193">
    <property type="entry name" value="Cytidine_deaminase-like"/>
</dbReference>
<evidence type="ECO:0000313" key="4">
    <source>
        <dbReference type="Proteomes" id="UP000266634"/>
    </source>
</evidence>
<evidence type="ECO:0000256" key="1">
    <source>
        <dbReference type="SAM" id="MobiDB-lite"/>
    </source>
</evidence>
<sequence length="62" mass="6243">MHDDPTAAAHAQAVSGPAAADPALERAMRRGLELAAEGPAWGPNPRVGCVILDASGRVIAEG</sequence>
<dbReference type="InterPro" id="IPR002125">
    <property type="entry name" value="CMP_dCMP_dom"/>
</dbReference>
<dbReference type="PROSITE" id="PS51747">
    <property type="entry name" value="CYT_DCMP_DEAMINASES_2"/>
    <property type="match status" value="1"/>
</dbReference>
<dbReference type="SUPFAM" id="SSF53927">
    <property type="entry name" value="Cytidine deaminase-like"/>
    <property type="match status" value="1"/>
</dbReference>
<name>A0A399NXD9_9MICO</name>
<dbReference type="AlphaFoldDB" id="A0A399NXD9"/>
<evidence type="ECO:0000313" key="3">
    <source>
        <dbReference type="EMBL" id="RII98835.1"/>
    </source>
</evidence>
<proteinExistence type="predicted"/>
<reference evidence="3 4" key="1">
    <citation type="submission" date="2018-08" db="EMBL/GenBank/DDBJ databases">
        <title>Genome Sequence of Clavibacter michiganensis Subspecies type strains, and the Atypical Peach-Colored Strains Isolated from Tomato.</title>
        <authorList>
            <person name="Osdaghi E."/>
            <person name="Portier P."/>
            <person name="Briand M."/>
            <person name="Jacques M.-A."/>
        </authorList>
    </citation>
    <scope>NUCLEOTIDE SEQUENCE [LARGE SCALE GENOMIC DNA]</scope>
    <source>
        <strain evidence="3 4">CFBP 6488</strain>
    </source>
</reference>
<feature type="region of interest" description="Disordered" evidence="1">
    <location>
        <begin position="1"/>
        <end position="22"/>
    </location>
</feature>